<proteinExistence type="predicted"/>
<evidence type="ECO:0000256" key="1">
    <source>
        <dbReference type="SAM" id="MobiDB-lite"/>
    </source>
</evidence>
<dbReference type="AlphaFoldDB" id="Q1YJS2"/>
<organism evidence="2 3">
    <name type="scientific">Aurantimonas manganoxydans (strain ATCC BAA-1229 / DSM 21871 / SI85-9A1)</name>
    <dbReference type="NCBI Taxonomy" id="287752"/>
    <lineage>
        <taxon>Bacteria</taxon>
        <taxon>Pseudomonadati</taxon>
        <taxon>Pseudomonadota</taxon>
        <taxon>Alphaproteobacteria</taxon>
        <taxon>Hyphomicrobiales</taxon>
        <taxon>Aurantimonadaceae</taxon>
        <taxon>Aurantimonas</taxon>
    </lineage>
</organism>
<name>Q1YJS2_AURMS</name>
<dbReference type="BioCyc" id="AURANTIMONAS:SI859A1_00926-MONOMER"/>
<sequence>MKLMTARRKAWHLHRARSESAKRKDPTRKRSNRGGWIYGSNGRQSVLLPSPIMATPAQFCIRENADAVVSFLNSLRRRLLRISPSALRALRRRVNPYGQSTGAPRWINRFIDFRPMTEVTPAAALVLAAEYDRARRLVTEDADRLGTLFLVALEQWRPEVVGVLRDNGFFHLLGIEAEPEFDSNADRIILPFISDTTDVQQEKVGLQLQKLIRIAQERGVETSDSMFDFAGPIGEAMENVVHAAYTDKVQFQYPHVGRWWMSSSIDFAKRQMQAAVYDQGATIAGTLKDWRFFPTFSSHFWRVFGVEFDERNPSYDSQVIAHAIEHSASMTGLSHRGKGLGMMKRFVDESGDGRLTILSRRGFYEFRPNEDPRIRQLPESVGGTLVEWIIRF</sequence>
<accession>Q1YJS2</accession>
<keyword evidence="3" id="KW-1185">Reference proteome</keyword>
<dbReference type="Proteomes" id="UP000000321">
    <property type="component" value="Unassembled WGS sequence"/>
</dbReference>
<feature type="region of interest" description="Disordered" evidence="1">
    <location>
        <begin position="1"/>
        <end position="35"/>
    </location>
</feature>
<dbReference type="EMBL" id="AAPJ01000002">
    <property type="protein sequence ID" value="EAS50801.1"/>
    <property type="molecule type" value="Genomic_DNA"/>
</dbReference>
<gene>
    <name evidence="2" type="ORF">SI859A1_00926</name>
</gene>
<evidence type="ECO:0000313" key="2">
    <source>
        <dbReference type="EMBL" id="EAS50801.1"/>
    </source>
</evidence>
<evidence type="ECO:0000313" key="3">
    <source>
        <dbReference type="Proteomes" id="UP000000321"/>
    </source>
</evidence>
<comment type="caution">
    <text evidence="2">The sequence shown here is derived from an EMBL/GenBank/DDBJ whole genome shotgun (WGS) entry which is preliminary data.</text>
</comment>
<protein>
    <submittedName>
        <fullName evidence="2">Uncharacterized protein</fullName>
    </submittedName>
</protein>
<reference evidence="2 3" key="1">
    <citation type="journal article" date="2008" name="Appl. Environ. Microbiol.">
        <title>Genomic insights into Mn(II) oxidation by the marine alphaproteobacterium Aurantimonas sp. strain SI85-9A1.</title>
        <authorList>
            <person name="Dick G.J."/>
            <person name="Podell S."/>
            <person name="Johnson H.A."/>
            <person name="Rivera-Espinoza Y."/>
            <person name="Bernier-Latmani R."/>
            <person name="McCarthy J.K."/>
            <person name="Torpey J.W."/>
            <person name="Clement B.G."/>
            <person name="Gaasterland T."/>
            <person name="Tebo B.M."/>
        </authorList>
    </citation>
    <scope>NUCLEOTIDE SEQUENCE [LARGE SCALE GENOMIC DNA]</scope>
    <source>
        <strain evidence="2 3">SI85-9A1</strain>
    </source>
</reference>
<feature type="compositionally biased region" description="Basic residues" evidence="1">
    <location>
        <begin position="1"/>
        <end position="15"/>
    </location>
</feature>
<dbReference type="HOGENOM" id="CLU_703604_0_0_5"/>